<dbReference type="STRING" id="862515.HMPREF0658_1221"/>
<dbReference type="InterPro" id="IPR006127">
    <property type="entry name" value="ZnuA-like"/>
</dbReference>
<keyword evidence="2" id="KW-0813">Transport</keyword>
<dbReference type="HOGENOM" id="CLU_016838_1_0_10"/>
<evidence type="ECO:0000256" key="4">
    <source>
        <dbReference type="SAM" id="SignalP"/>
    </source>
</evidence>
<keyword evidence="6" id="KW-1185">Reference proteome</keyword>
<comment type="caution">
    <text evidence="5">The sequence shown here is derived from an EMBL/GenBank/DDBJ whole genome shotgun (WGS) entry which is preliminary data.</text>
</comment>
<dbReference type="Proteomes" id="UP000004394">
    <property type="component" value="Unassembled WGS sequence"/>
</dbReference>
<dbReference type="PROSITE" id="PS51257">
    <property type="entry name" value="PROKAR_LIPOPROTEIN"/>
    <property type="match status" value="1"/>
</dbReference>
<dbReference type="Pfam" id="PF01297">
    <property type="entry name" value="ZnuA"/>
    <property type="match status" value="1"/>
</dbReference>
<organism evidence="5 6">
    <name type="scientific">Hoylesella marshii DSM 16973 = JCM 13450</name>
    <dbReference type="NCBI Taxonomy" id="862515"/>
    <lineage>
        <taxon>Bacteria</taxon>
        <taxon>Pseudomonadati</taxon>
        <taxon>Bacteroidota</taxon>
        <taxon>Bacteroidia</taxon>
        <taxon>Bacteroidales</taxon>
        <taxon>Prevotellaceae</taxon>
        <taxon>Hoylesella</taxon>
    </lineage>
</organism>
<dbReference type="AlphaFoldDB" id="E0NSZ4"/>
<dbReference type="PANTHER" id="PTHR42953:SF3">
    <property type="entry name" value="HIGH-AFFINITY ZINC UPTAKE SYSTEM PROTEIN ZNUA"/>
    <property type="match status" value="1"/>
</dbReference>
<dbReference type="RefSeq" id="WP_006949241.1">
    <property type="nucleotide sequence ID" value="NZ_BAJI01000003.1"/>
</dbReference>
<dbReference type="GO" id="GO:0030001">
    <property type="term" value="P:metal ion transport"/>
    <property type="evidence" value="ECO:0007669"/>
    <property type="project" value="InterPro"/>
</dbReference>
<evidence type="ECO:0000313" key="5">
    <source>
        <dbReference type="EMBL" id="EFM01733.1"/>
    </source>
</evidence>
<reference evidence="5" key="1">
    <citation type="submission" date="2010-07" db="EMBL/GenBank/DDBJ databases">
        <authorList>
            <person name="Muzny D."/>
            <person name="Qin X."/>
            <person name="Deng J."/>
            <person name="Jiang H."/>
            <person name="Liu Y."/>
            <person name="Qu J."/>
            <person name="Song X.-Z."/>
            <person name="Zhang L."/>
            <person name="Thornton R."/>
            <person name="Coyle M."/>
            <person name="Francisco L."/>
            <person name="Jackson L."/>
            <person name="Javaid M."/>
            <person name="Korchina V."/>
            <person name="Kovar C."/>
            <person name="Mata R."/>
            <person name="Mathew T."/>
            <person name="Ngo R."/>
            <person name="Nguyen L."/>
            <person name="Nguyen N."/>
            <person name="Okwuonu G."/>
            <person name="Ongeri F."/>
            <person name="Pham C."/>
            <person name="Simmons D."/>
            <person name="Wilczek-Boney K."/>
            <person name="Hale W."/>
            <person name="Jakkamsetti A."/>
            <person name="Pham P."/>
            <person name="Ruth R."/>
            <person name="San Lucas F."/>
            <person name="Warren J."/>
            <person name="Zhang J."/>
            <person name="Zhao Z."/>
            <person name="Zhou C."/>
            <person name="Zhu D."/>
            <person name="Lee S."/>
            <person name="Bess C."/>
            <person name="Blankenburg K."/>
            <person name="Forbes L."/>
            <person name="Fu Q."/>
            <person name="Gubbala S."/>
            <person name="Hirani K."/>
            <person name="Jayaseelan J.C."/>
            <person name="Lara F."/>
            <person name="Munidasa M."/>
            <person name="Palculict T."/>
            <person name="Patil S."/>
            <person name="Pu L.-L."/>
            <person name="Saada N."/>
            <person name="Tang L."/>
            <person name="Weissenberger G."/>
            <person name="Zhu Y."/>
            <person name="Hemphill L."/>
            <person name="Shang Y."/>
            <person name="Youmans B."/>
            <person name="Ayvaz T."/>
            <person name="Ross M."/>
            <person name="Santibanez J."/>
            <person name="Aqrawi P."/>
            <person name="Gross S."/>
            <person name="Joshi V."/>
            <person name="Fowler G."/>
            <person name="Nazareth L."/>
            <person name="Reid J."/>
            <person name="Worley K."/>
            <person name="Petrosino J."/>
            <person name="Highlander S."/>
            <person name="Gibbs R."/>
        </authorList>
    </citation>
    <scope>NUCLEOTIDE SEQUENCE [LARGE SCALE GENOMIC DNA]</scope>
    <source>
        <strain evidence="5">DSM 16973</strain>
    </source>
</reference>
<dbReference type="EMBL" id="AEEI01000043">
    <property type="protein sequence ID" value="EFM01733.1"/>
    <property type="molecule type" value="Genomic_DNA"/>
</dbReference>
<feature type="signal peptide" evidence="4">
    <location>
        <begin position="1"/>
        <end position="19"/>
    </location>
</feature>
<dbReference type="PANTHER" id="PTHR42953">
    <property type="entry name" value="HIGH-AFFINITY ZINC UPTAKE SYSTEM PROTEIN ZNUA-RELATED"/>
    <property type="match status" value="1"/>
</dbReference>
<dbReference type="Gene3D" id="3.40.50.1980">
    <property type="entry name" value="Nitrogenase molybdenum iron protein domain"/>
    <property type="match status" value="2"/>
</dbReference>
<name>E0NSZ4_9BACT</name>
<accession>E0NSZ4</accession>
<dbReference type="SUPFAM" id="SSF53807">
    <property type="entry name" value="Helical backbone' metal receptor"/>
    <property type="match status" value="1"/>
</dbReference>
<dbReference type="InterPro" id="IPR050492">
    <property type="entry name" value="Bact_metal-bind_prot9"/>
</dbReference>
<dbReference type="BioCyc" id="PMAR862515-HMP:GMOO-1240-MONOMER"/>
<gene>
    <name evidence="5" type="ORF">HMPREF0658_1221</name>
</gene>
<dbReference type="eggNOG" id="COG0803">
    <property type="taxonomic scope" value="Bacteria"/>
</dbReference>
<evidence type="ECO:0000313" key="6">
    <source>
        <dbReference type="Proteomes" id="UP000004394"/>
    </source>
</evidence>
<protein>
    <submittedName>
        <fullName evidence="5">ABC transporter, substrate-binding protein</fullName>
    </submittedName>
</protein>
<evidence type="ECO:0000256" key="2">
    <source>
        <dbReference type="ARBA" id="ARBA00022448"/>
    </source>
</evidence>
<feature type="chain" id="PRO_5003138317" evidence="4">
    <location>
        <begin position="20"/>
        <end position="276"/>
    </location>
</feature>
<sequence>MTKKILPLLLLLLLLAACGGNKKGDKRIITVTIEPLKYFTEQITGKRFEVRTMVPRGSNPETYEPTPQQMIALSHSDLYIKVGNIGFERTWMKRLESNAPHTIVIDSSDGIIPVRTCDGIPDPHVWMSTVNAAIIARNIYKAVVDIDARDSLFYKANLETFLARIAATDTRVREMLTKDKSTVFMIYHPALTYFARDYSLTQLPIEEEGREPSAAQLRALIAEARLKRVKTIFVQKQFSNRNTAVIAQSTGAEQQEIDVLNYNWEQEMTTIAKKLK</sequence>
<keyword evidence="3 4" id="KW-0732">Signal</keyword>
<evidence type="ECO:0000256" key="1">
    <source>
        <dbReference type="ARBA" id="ARBA00011028"/>
    </source>
</evidence>
<evidence type="ECO:0000256" key="3">
    <source>
        <dbReference type="ARBA" id="ARBA00022729"/>
    </source>
</evidence>
<comment type="similarity">
    <text evidence="1">Belongs to the bacterial solute-binding protein 9 family.</text>
</comment>
<dbReference type="GO" id="GO:0046872">
    <property type="term" value="F:metal ion binding"/>
    <property type="evidence" value="ECO:0007669"/>
    <property type="project" value="InterPro"/>
</dbReference>
<proteinExistence type="inferred from homology"/>